<dbReference type="Pfam" id="PF01067">
    <property type="entry name" value="Calpain_III"/>
    <property type="match status" value="1"/>
</dbReference>
<comment type="caution">
    <text evidence="9">The sequence shown here is derived from an EMBL/GenBank/DDBJ whole genome shotgun (WGS) entry which is preliminary data.</text>
</comment>
<feature type="domain" description="Calpain catalytic" evidence="8">
    <location>
        <begin position="120"/>
        <end position="285"/>
    </location>
</feature>
<dbReference type="SUPFAM" id="SSF54001">
    <property type="entry name" value="Cysteine proteinases"/>
    <property type="match status" value="1"/>
</dbReference>
<evidence type="ECO:0000256" key="7">
    <source>
        <dbReference type="SAM" id="MobiDB-lite"/>
    </source>
</evidence>
<dbReference type="InterPro" id="IPR036213">
    <property type="entry name" value="Calpain_III_sf"/>
</dbReference>
<dbReference type="PANTHER" id="PTHR10183:SF379">
    <property type="entry name" value="CALPAIN-5"/>
    <property type="match status" value="1"/>
</dbReference>
<comment type="caution">
    <text evidence="6">Lacks conserved residue(s) required for the propagation of feature annotation.</text>
</comment>
<sequence length="344" mass="39141">MQKNVRQLKRYGADYQPIGYTIYKLPPEMEPGVKLDTEFFKYNASYAKVPFFLNCREVTTRFRFPAGYYVIVPSTFEPEMTGEFLLRIFTEAKRTSPIKIPERRQQRLTLPSLPAGHPQVQSESILPNGLIVRHAYSITRVTEVDIASAAPKLQEQKLTPSLPMPHLQGAMAMVNKSLMGLASVAGVTATQTDQSGLKSALTSLTNWTLSMAFPEGKAELVRLHNPWGNETEWTGAWSDKSPEWATISPEEKKRLGLTFDDDGEFWMSIQDFASNFTTLEICDVTPEVFEYDNDSDDESSSDEDDEEGHRKQQQNVQRRWQRLMFEGAWVSHHTAGGCRNFIRE</sequence>
<evidence type="ECO:0000256" key="4">
    <source>
        <dbReference type="ARBA" id="ARBA00022807"/>
    </source>
</evidence>
<evidence type="ECO:0000256" key="3">
    <source>
        <dbReference type="ARBA" id="ARBA00022801"/>
    </source>
</evidence>
<dbReference type="InterPro" id="IPR022683">
    <property type="entry name" value="Calpain_III"/>
</dbReference>
<dbReference type="InterPro" id="IPR022684">
    <property type="entry name" value="Calpain_cysteine_protease"/>
</dbReference>
<keyword evidence="2" id="KW-0645">Protease</keyword>
<dbReference type="SMART" id="SM00230">
    <property type="entry name" value="CysPc"/>
    <property type="match status" value="1"/>
</dbReference>
<feature type="active site" evidence="5">
    <location>
        <position position="225"/>
    </location>
</feature>
<dbReference type="AlphaFoldDB" id="A0A423SQ73"/>
<dbReference type="GO" id="GO:0004198">
    <property type="term" value="F:calcium-dependent cysteine-type endopeptidase activity"/>
    <property type="evidence" value="ECO:0007669"/>
    <property type="project" value="InterPro"/>
</dbReference>
<keyword evidence="3" id="KW-0378">Hydrolase</keyword>
<reference evidence="9 10" key="2">
    <citation type="submission" date="2019-01" db="EMBL/GenBank/DDBJ databases">
        <title>The decoding of complex shrimp genome reveals the adaptation for benthos swimmer, frequently molting mechanism and breeding impact on genome.</title>
        <authorList>
            <person name="Sun Y."/>
            <person name="Gao Y."/>
            <person name="Yu Y."/>
        </authorList>
    </citation>
    <scope>NUCLEOTIDE SEQUENCE [LARGE SCALE GENOMIC DNA]</scope>
    <source>
        <tissue evidence="9">Muscle</tissue>
    </source>
</reference>
<accession>A0A423SQ73</accession>
<evidence type="ECO:0000313" key="9">
    <source>
        <dbReference type="EMBL" id="ROT66328.1"/>
    </source>
</evidence>
<dbReference type="InterPro" id="IPR038765">
    <property type="entry name" value="Papain-like_cys_pep_sf"/>
</dbReference>
<dbReference type="InterPro" id="IPR022682">
    <property type="entry name" value="Calpain_domain_III"/>
</dbReference>
<dbReference type="InterPro" id="IPR001300">
    <property type="entry name" value="Peptidase_C2_calpain_cat"/>
</dbReference>
<dbReference type="Proteomes" id="UP000283509">
    <property type="component" value="Unassembled WGS sequence"/>
</dbReference>
<organism evidence="9 10">
    <name type="scientific">Penaeus vannamei</name>
    <name type="common">Whiteleg shrimp</name>
    <name type="synonym">Litopenaeus vannamei</name>
    <dbReference type="NCBI Taxonomy" id="6689"/>
    <lineage>
        <taxon>Eukaryota</taxon>
        <taxon>Metazoa</taxon>
        <taxon>Ecdysozoa</taxon>
        <taxon>Arthropoda</taxon>
        <taxon>Crustacea</taxon>
        <taxon>Multicrustacea</taxon>
        <taxon>Malacostraca</taxon>
        <taxon>Eumalacostraca</taxon>
        <taxon>Eucarida</taxon>
        <taxon>Decapoda</taxon>
        <taxon>Dendrobranchiata</taxon>
        <taxon>Penaeoidea</taxon>
        <taxon>Penaeidae</taxon>
        <taxon>Penaeus</taxon>
    </lineage>
</organism>
<dbReference type="STRING" id="6689.A0A423SQ73"/>
<evidence type="ECO:0000256" key="1">
    <source>
        <dbReference type="ARBA" id="ARBA00007623"/>
    </source>
</evidence>
<feature type="region of interest" description="Disordered" evidence="7">
    <location>
        <begin position="290"/>
        <end position="317"/>
    </location>
</feature>
<protein>
    <submittedName>
        <fullName evidence="9">Muscle-specific calpain</fullName>
    </submittedName>
</protein>
<dbReference type="EMBL" id="QCYY01002959">
    <property type="protein sequence ID" value="ROT66328.1"/>
    <property type="molecule type" value="Genomic_DNA"/>
</dbReference>
<keyword evidence="10" id="KW-1185">Reference proteome</keyword>
<feature type="compositionally biased region" description="Acidic residues" evidence="7">
    <location>
        <begin position="290"/>
        <end position="306"/>
    </location>
</feature>
<dbReference type="FunFam" id="3.90.70.10:FF:000114">
    <property type="entry name" value="Calpain a"/>
    <property type="match status" value="1"/>
</dbReference>
<gene>
    <name evidence="9" type="ORF">C7M84_015668</name>
</gene>
<dbReference type="Gene3D" id="2.60.120.380">
    <property type="match status" value="1"/>
</dbReference>
<dbReference type="PROSITE" id="PS50203">
    <property type="entry name" value="CALPAIN_CAT"/>
    <property type="match status" value="1"/>
</dbReference>
<comment type="similarity">
    <text evidence="1">Belongs to the peptidase C2 family.</text>
</comment>
<dbReference type="PANTHER" id="PTHR10183">
    <property type="entry name" value="CALPAIN"/>
    <property type="match status" value="1"/>
</dbReference>
<dbReference type="GO" id="GO:0005737">
    <property type="term" value="C:cytoplasm"/>
    <property type="evidence" value="ECO:0007669"/>
    <property type="project" value="TreeGrafter"/>
</dbReference>
<evidence type="ECO:0000256" key="2">
    <source>
        <dbReference type="ARBA" id="ARBA00022670"/>
    </source>
</evidence>
<dbReference type="SUPFAM" id="SSF49758">
    <property type="entry name" value="Calpain large subunit, middle domain (domain III)"/>
    <property type="match status" value="1"/>
</dbReference>
<reference evidence="9 10" key="1">
    <citation type="submission" date="2018-04" db="EMBL/GenBank/DDBJ databases">
        <authorList>
            <person name="Zhang X."/>
            <person name="Yuan J."/>
            <person name="Li F."/>
            <person name="Xiang J."/>
        </authorList>
    </citation>
    <scope>NUCLEOTIDE SEQUENCE [LARGE SCALE GENOMIC DNA]</scope>
    <source>
        <tissue evidence="9">Muscle</tissue>
    </source>
</reference>
<evidence type="ECO:0000256" key="6">
    <source>
        <dbReference type="PROSITE-ProRule" id="PRU00239"/>
    </source>
</evidence>
<dbReference type="Gene3D" id="3.90.70.10">
    <property type="entry name" value="Cysteine proteinases"/>
    <property type="match status" value="1"/>
</dbReference>
<dbReference type="SMART" id="SM00720">
    <property type="entry name" value="calpain_III"/>
    <property type="match status" value="1"/>
</dbReference>
<dbReference type="OrthoDB" id="424753at2759"/>
<evidence type="ECO:0000259" key="8">
    <source>
        <dbReference type="PROSITE" id="PS50203"/>
    </source>
</evidence>
<keyword evidence="4" id="KW-0788">Thiol protease</keyword>
<name>A0A423SQ73_PENVA</name>
<evidence type="ECO:0000256" key="5">
    <source>
        <dbReference type="PIRSR" id="PIRSR622684-1"/>
    </source>
</evidence>
<dbReference type="Pfam" id="PF00648">
    <property type="entry name" value="Peptidase_C2"/>
    <property type="match status" value="1"/>
</dbReference>
<proteinExistence type="inferred from homology"/>
<dbReference type="GO" id="GO:0006508">
    <property type="term" value="P:proteolysis"/>
    <property type="evidence" value="ECO:0007669"/>
    <property type="project" value="InterPro"/>
</dbReference>
<evidence type="ECO:0000313" key="10">
    <source>
        <dbReference type="Proteomes" id="UP000283509"/>
    </source>
</evidence>